<evidence type="ECO:0000259" key="1">
    <source>
        <dbReference type="Pfam" id="PF10057"/>
    </source>
</evidence>
<feature type="domain" description="Na+-translocating membrane potential-generating system MpsC" evidence="1">
    <location>
        <begin position="15"/>
        <end position="115"/>
    </location>
</feature>
<evidence type="ECO:0000313" key="2">
    <source>
        <dbReference type="EMBL" id="MBU9714041.1"/>
    </source>
</evidence>
<dbReference type="Proteomes" id="UP000784880">
    <property type="component" value="Unassembled WGS sequence"/>
</dbReference>
<organism evidence="2 3">
    <name type="scientific">Evansella tamaricis</name>
    <dbReference type="NCBI Taxonomy" id="2069301"/>
    <lineage>
        <taxon>Bacteria</taxon>
        <taxon>Bacillati</taxon>
        <taxon>Bacillota</taxon>
        <taxon>Bacilli</taxon>
        <taxon>Bacillales</taxon>
        <taxon>Bacillaceae</taxon>
        <taxon>Evansella</taxon>
    </lineage>
</organism>
<accession>A0ABS6JKC8</accession>
<evidence type="ECO:0000313" key="3">
    <source>
        <dbReference type="Proteomes" id="UP000784880"/>
    </source>
</evidence>
<reference evidence="2 3" key="1">
    <citation type="submission" date="2021-06" db="EMBL/GenBank/DDBJ databases">
        <title>Bacillus sp. RD4P76, an endophyte from a halophyte.</title>
        <authorList>
            <person name="Sun J.-Q."/>
        </authorList>
    </citation>
    <scope>NUCLEOTIDE SEQUENCE [LARGE SCALE GENOMIC DNA]</scope>
    <source>
        <strain evidence="2 3">CGMCC 1.15917</strain>
    </source>
</reference>
<dbReference type="InterPro" id="IPR018745">
    <property type="entry name" value="MpsC"/>
</dbReference>
<dbReference type="EMBL" id="JAHQCS010000161">
    <property type="protein sequence ID" value="MBU9714041.1"/>
    <property type="molecule type" value="Genomic_DNA"/>
</dbReference>
<name>A0ABS6JKC8_9BACI</name>
<dbReference type="RefSeq" id="WP_217068335.1">
    <property type="nucleotide sequence ID" value="NZ_JAHQCS010000161.1"/>
</dbReference>
<proteinExistence type="predicted"/>
<keyword evidence="3" id="KW-1185">Reference proteome</keyword>
<dbReference type="Pfam" id="PF10057">
    <property type="entry name" value="MpsC"/>
    <property type="match status" value="1"/>
</dbReference>
<sequence length="240" mass="28259">MIEEKGISFQEDLINISSQISKQLKKSFGKGPESCYCVINKQLKMLVVQVRHFLTPAEEVLVGKNELNLALSYRSVIIKAILEESLEDISDMAGFQIQSFFYDWNYEKNTGVLLMLGEKEDEIQRKSLWKSMNCSSLEKVVEEVFFRYHKVPRKVQTFEIHPNSMLVQCDDVHLPIENTLLKKGHGDLLMEHCITMRQHLYEYKINFENVLQRRISDMYFLRDAMKDKGYLIFFLKRDLN</sequence>
<gene>
    <name evidence="2" type="ORF">KS419_20100</name>
</gene>
<protein>
    <submittedName>
        <fullName evidence="2">DUF2294 domain-containing protein</fullName>
    </submittedName>
</protein>
<comment type="caution">
    <text evidence="2">The sequence shown here is derived from an EMBL/GenBank/DDBJ whole genome shotgun (WGS) entry which is preliminary data.</text>
</comment>